<evidence type="ECO:0000313" key="4">
    <source>
        <dbReference type="EMBL" id="CAA0098771.1"/>
    </source>
</evidence>
<dbReference type="AlphaFoldDB" id="A0A5S9P5U1"/>
<dbReference type="Proteomes" id="UP000435877">
    <property type="component" value="Unassembled WGS sequence"/>
</dbReference>
<keyword evidence="1" id="KW-0472">Membrane</keyword>
<sequence>MSAYLIWLVPAALIVIVLAIIAARLLWQLHQQNQAQRSALQQAEQESVAEQLDAQSGIEVLARCYLSGQVETSEFVLRTAVLAETAMLDSSYDKNTQVFTEMAAALSHIPTHQGWKALSAEQRAEYGAEMALLEGKYSERLRAAANELIN</sequence>
<evidence type="ECO:0000259" key="2">
    <source>
        <dbReference type="Pfam" id="PF10675"/>
    </source>
</evidence>
<protein>
    <recommendedName>
        <fullName evidence="2">DUF2489 domain-containing protein</fullName>
    </recommendedName>
</protein>
<organism evidence="4 6">
    <name type="scientific">Zhongshania aliphaticivorans</name>
    <dbReference type="NCBI Taxonomy" id="1470434"/>
    <lineage>
        <taxon>Bacteria</taxon>
        <taxon>Pseudomonadati</taxon>
        <taxon>Pseudomonadota</taxon>
        <taxon>Gammaproteobacteria</taxon>
        <taxon>Cellvibrionales</taxon>
        <taxon>Spongiibacteraceae</taxon>
        <taxon>Zhongshania</taxon>
    </lineage>
</organism>
<evidence type="ECO:0000256" key="1">
    <source>
        <dbReference type="SAM" id="Phobius"/>
    </source>
</evidence>
<dbReference type="Proteomes" id="UP000439591">
    <property type="component" value="Unassembled WGS sequence"/>
</dbReference>
<reference evidence="5 6" key="1">
    <citation type="submission" date="2019-11" db="EMBL/GenBank/DDBJ databases">
        <authorList>
            <person name="Holert J."/>
        </authorList>
    </citation>
    <scope>NUCLEOTIDE SEQUENCE [LARGE SCALE GENOMIC DNA]</scope>
    <source>
        <strain evidence="4">BC3_2A</strain>
        <strain evidence="3">SB11_1A</strain>
    </source>
</reference>
<dbReference type="RefSeq" id="WP_159268729.1">
    <property type="nucleotide sequence ID" value="NZ_CACSIK010000001.1"/>
</dbReference>
<keyword evidence="1" id="KW-0812">Transmembrane</keyword>
<gene>
    <name evidence="3" type="ORF">IHBHHGIJ_02144</name>
    <name evidence="4" type="ORF">KFEGEMFD_01746</name>
</gene>
<dbReference type="Pfam" id="PF10675">
    <property type="entry name" value="DUF2489"/>
    <property type="match status" value="1"/>
</dbReference>
<dbReference type="OrthoDB" id="5740155at2"/>
<evidence type="ECO:0000313" key="5">
    <source>
        <dbReference type="Proteomes" id="UP000435877"/>
    </source>
</evidence>
<keyword evidence="5" id="KW-1185">Reference proteome</keyword>
<name>A0A5S9P5U1_9GAMM</name>
<feature type="transmembrane region" description="Helical" evidence="1">
    <location>
        <begin position="6"/>
        <end position="27"/>
    </location>
</feature>
<keyword evidence="1" id="KW-1133">Transmembrane helix</keyword>
<dbReference type="EMBL" id="CACSIK010000001">
    <property type="protein sequence ID" value="CAA0091384.1"/>
    <property type="molecule type" value="Genomic_DNA"/>
</dbReference>
<evidence type="ECO:0000313" key="6">
    <source>
        <dbReference type="Proteomes" id="UP000439591"/>
    </source>
</evidence>
<dbReference type="InterPro" id="IPR019617">
    <property type="entry name" value="DUF2489"/>
</dbReference>
<accession>A0A5S9P5U1</accession>
<feature type="domain" description="DUF2489" evidence="2">
    <location>
        <begin position="15"/>
        <end position="148"/>
    </location>
</feature>
<dbReference type="EMBL" id="CACSIM010000002">
    <property type="protein sequence ID" value="CAA0098771.1"/>
    <property type="molecule type" value="Genomic_DNA"/>
</dbReference>
<evidence type="ECO:0000313" key="3">
    <source>
        <dbReference type="EMBL" id="CAA0091384.1"/>
    </source>
</evidence>
<proteinExistence type="predicted"/>